<organism evidence="2 3">
    <name type="scientific">Streptomyces andamanensis</name>
    <dbReference type="NCBI Taxonomy" id="1565035"/>
    <lineage>
        <taxon>Bacteria</taxon>
        <taxon>Bacillati</taxon>
        <taxon>Actinomycetota</taxon>
        <taxon>Actinomycetes</taxon>
        <taxon>Kitasatosporales</taxon>
        <taxon>Streptomycetaceae</taxon>
        <taxon>Streptomyces</taxon>
    </lineage>
</organism>
<proteinExistence type="predicted"/>
<evidence type="ECO:0000313" key="3">
    <source>
        <dbReference type="Proteomes" id="UP001595824"/>
    </source>
</evidence>
<evidence type="ECO:0000256" key="1">
    <source>
        <dbReference type="SAM" id="MobiDB-lite"/>
    </source>
</evidence>
<keyword evidence="3" id="KW-1185">Reference proteome</keyword>
<dbReference type="Proteomes" id="UP001595824">
    <property type="component" value="Unassembled WGS sequence"/>
</dbReference>
<dbReference type="RefSeq" id="WP_381737791.1">
    <property type="nucleotide sequence ID" value="NZ_JBHSDP010000009.1"/>
</dbReference>
<sequence length="46" mass="4772">MLVRGVFGRAGAVRAEPARAARGDGTAGGVPRAVRGRRARAVRREG</sequence>
<feature type="compositionally biased region" description="Basic residues" evidence="1">
    <location>
        <begin position="34"/>
        <end position="46"/>
    </location>
</feature>
<evidence type="ECO:0000313" key="2">
    <source>
        <dbReference type="EMBL" id="MFC4327833.1"/>
    </source>
</evidence>
<accession>A0ABV8TB46</accession>
<dbReference type="EMBL" id="JBHSDP010000009">
    <property type="protein sequence ID" value="MFC4327833.1"/>
    <property type="molecule type" value="Genomic_DNA"/>
</dbReference>
<feature type="compositionally biased region" description="Low complexity" evidence="1">
    <location>
        <begin position="23"/>
        <end position="33"/>
    </location>
</feature>
<protein>
    <submittedName>
        <fullName evidence="2">Uncharacterized protein</fullName>
    </submittedName>
</protein>
<gene>
    <name evidence="2" type="ORF">ACFPC0_08325</name>
</gene>
<comment type="caution">
    <text evidence="2">The sequence shown here is derived from an EMBL/GenBank/DDBJ whole genome shotgun (WGS) entry which is preliminary data.</text>
</comment>
<reference evidence="3" key="1">
    <citation type="journal article" date="2019" name="Int. J. Syst. Evol. Microbiol.">
        <title>The Global Catalogue of Microorganisms (GCM) 10K type strain sequencing project: providing services to taxonomists for standard genome sequencing and annotation.</title>
        <authorList>
            <consortium name="The Broad Institute Genomics Platform"/>
            <consortium name="The Broad Institute Genome Sequencing Center for Infectious Disease"/>
            <person name="Wu L."/>
            <person name="Ma J."/>
        </authorList>
    </citation>
    <scope>NUCLEOTIDE SEQUENCE [LARGE SCALE GENOMIC DNA]</scope>
    <source>
        <strain evidence="3">PCU 347</strain>
    </source>
</reference>
<feature type="region of interest" description="Disordered" evidence="1">
    <location>
        <begin position="18"/>
        <end position="46"/>
    </location>
</feature>
<name>A0ABV8TB46_9ACTN</name>